<sequence>MGIGDKLLAKTANVEVKPRPVGAPAVSEARTSPGRLMDAQNRINSAEQRIAELTAELESARKAGSAVDIPLTDLHEVPGRRRHMPADKYLELRENLRHNKLIHPVVVRPRVEGGFEIVSGHHRSDAYRELGRNDIRCVLEDVTEDEASLGAFYANLLQSDLTDYEKYLGFRDIQKRYPGITQARMAEQAGTPPSVVSALMAFEHLPKAVLDLLDQDPTLLGANAGAELSALARKGRADKVVEAVEKLAKGEVDQAQAVKLASRELQSAKSAPKATGFKIRAGRSVYCDLRAARNVLRLEFSTEDEAKAVQEELKALLEHRASQFATDKKS</sequence>
<reference evidence="4" key="1">
    <citation type="journal article" date="2023" name="Front. Microbiol.">
        <title>Ralstonia chuxiongensis sp. nov., Ralstonia mojiangensis sp. nov., and Ralstonia soli sp. nov., isolated from tobacco fields, are three novel species in the family Burkholderiaceae.</title>
        <authorList>
            <person name="Lu C.H."/>
            <person name="Zhang Y.Y."/>
            <person name="Jiang N."/>
            <person name="Chen W."/>
            <person name="Shao X."/>
            <person name="Zhao Z.M."/>
            <person name="Lu W.L."/>
            <person name="Hu X."/>
            <person name="Xi Y.X."/>
            <person name="Zou S.Y."/>
            <person name="Wei Q.J."/>
            <person name="Lin Z.L."/>
            <person name="Gong L."/>
            <person name="Gai X.T."/>
            <person name="Zhang L.Q."/>
            <person name="Li J.Y."/>
            <person name="Jin Y."/>
            <person name="Xia Z.Y."/>
        </authorList>
    </citation>
    <scope>NUCLEOTIDE SEQUENCE [LARGE SCALE GENOMIC DNA]</scope>
    <source>
        <strain evidence="4">21YRMH01-3</strain>
    </source>
</reference>
<dbReference type="EMBL" id="JAMYWC010000015">
    <property type="protein sequence ID" value="MCP1175862.1"/>
    <property type="molecule type" value="Genomic_DNA"/>
</dbReference>
<dbReference type="GO" id="GO:0007059">
    <property type="term" value="P:chromosome segregation"/>
    <property type="evidence" value="ECO:0007669"/>
    <property type="project" value="TreeGrafter"/>
</dbReference>
<dbReference type="InterPro" id="IPR036086">
    <property type="entry name" value="ParB/Sulfiredoxin_sf"/>
</dbReference>
<dbReference type="GO" id="GO:0005694">
    <property type="term" value="C:chromosome"/>
    <property type="evidence" value="ECO:0007669"/>
    <property type="project" value="TreeGrafter"/>
</dbReference>
<dbReference type="InterPro" id="IPR050336">
    <property type="entry name" value="Chromosome_partition/occlusion"/>
</dbReference>
<name>A0AA42BNC8_9RALS</name>
<proteinExistence type="predicted"/>
<protein>
    <submittedName>
        <fullName evidence="3">ParB N-terminal domain-containing protein</fullName>
    </submittedName>
</protein>
<comment type="caution">
    <text evidence="3">The sequence shown here is derived from an EMBL/GenBank/DDBJ whole genome shotgun (WGS) entry which is preliminary data.</text>
</comment>
<dbReference type="PANTHER" id="PTHR33375">
    <property type="entry name" value="CHROMOSOME-PARTITIONING PROTEIN PARB-RELATED"/>
    <property type="match status" value="1"/>
</dbReference>
<dbReference type="InterPro" id="IPR003115">
    <property type="entry name" value="ParB_N"/>
</dbReference>
<dbReference type="PANTHER" id="PTHR33375:SF1">
    <property type="entry name" value="CHROMOSOME-PARTITIONING PROTEIN PARB-RELATED"/>
    <property type="match status" value="1"/>
</dbReference>
<keyword evidence="1" id="KW-0175">Coiled coil</keyword>
<dbReference type="Pfam" id="PF02195">
    <property type="entry name" value="ParB_N"/>
    <property type="match status" value="1"/>
</dbReference>
<feature type="coiled-coil region" evidence="1">
    <location>
        <begin position="36"/>
        <end position="63"/>
    </location>
</feature>
<gene>
    <name evidence="3" type="ORF">NKG59_26140</name>
</gene>
<dbReference type="Gene3D" id="1.10.10.2830">
    <property type="match status" value="1"/>
</dbReference>
<dbReference type="RefSeq" id="WP_253543131.1">
    <property type="nucleotide sequence ID" value="NZ_JAMYWC010000015.1"/>
</dbReference>
<evidence type="ECO:0000313" key="4">
    <source>
        <dbReference type="Proteomes" id="UP001162793"/>
    </source>
</evidence>
<evidence type="ECO:0000313" key="3">
    <source>
        <dbReference type="EMBL" id="MCP1175862.1"/>
    </source>
</evidence>
<dbReference type="SUPFAM" id="SSF110849">
    <property type="entry name" value="ParB/Sulfiredoxin"/>
    <property type="match status" value="1"/>
</dbReference>
<feature type="domain" description="ParB-like N-terminal" evidence="2">
    <location>
        <begin position="67"/>
        <end position="156"/>
    </location>
</feature>
<evidence type="ECO:0000259" key="2">
    <source>
        <dbReference type="SMART" id="SM00470"/>
    </source>
</evidence>
<accession>A0AA42BNC8</accession>
<evidence type="ECO:0000256" key="1">
    <source>
        <dbReference type="SAM" id="Coils"/>
    </source>
</evidence>
<keyword evidence="4" id="KW-1185">Reference proteome</keyword>
<organism evidence="3 4">
    <name type="scientific">Ralstonia chuxiongensis</name>
    <dbReference type="NCBI Taxonomy" id="2957504"/>
    <lineage>
        <taxon>Bacteria</taxon>
        <taxon>Pseudomonadati</taxon>
        <taxon>Pseudomonadota</taxon>
        <taxon>Betaproteobacteria</taxon>
        <taxon>Burkholderiales</taxon>
        <taxon>Burkholderiaceae</taxon>
        <taxon>Ralstonia</taxon>
    </lineage>
</organism>
<dbReference type="SUPFAM" id="SSF109709">
    <property type="entry name" value="KorB DNA-binding domain-like"/>
    <property type="match status" value="1"/>
</dbReference>
<dbReference type="AlphaFoldDB" id="A0AA42BNC8"/>
<dbReference type="SMART" id="SM00470">
    <property type="entry name" value="ParB"/>
    <property type="match status" value="1"/>
</dbReference>
<dbReference type="Gene3D" id="3.90.1530.10">
    <property type="entry name" value="Conserved hypothetical protein from pyrococcus furiosus pfu- 392566-001, ParB domain"/>
    <property type="match status" value="1"/>
</dbReference>
<dbReference type="Proteomes" id="UP001162793">
    <property type="component" value="Unassembled WGS sequence"/>
</dbReference>